<organism evidence="12 13">
    <name type="scientific">Aliicoccus persicus</name>
    <dbReference type="NCBI Taxonomy" id="930138"/>
    <lineage>
        <taxon>Bacteria</taxon>
        <taxon>Bacillati</taxon>
        <taxon>Bacillota</taxon>
        <taxon>Bacilli</taxon>
        <taxon>Bacillales</taxon>
        <taxon>Staphylococcaceae</taxon>
        <taxon>Aliicoccus</taxon>
    </lineage>
</organism>
<comment type="catalytic activity">
    <reaction evidence="9 10">
        <text>nicotinate beta-D-ribonucleotide + ATP + H(+) = deamido-NAD(+) + diphosphate</text>
        <dbReference type="Rhea" id="RHEA:22860"/>
        <dbReference type="ChEBI" id="CHEBI:15378"/>
        <dbReference type="ChEBI" id="CHEBI:30616"/>
        <dbReference type="ChEBI" id="CHEBI:33019"/>
        <dbReference type="ChEBI" id="CHEBI:57502"/>
        <dbReference type="ChEBI" id="CHEBI:58437"/>
        <dbReference type="EC" id="2.7.7.18"/>
    </reaction>
</comment>
<dbReference type="EMBL" id="FOIT01000001">
    <property type="protein sequence ID" value="SEV85391.1"/>
    <property type="molecule type" value="Genomic_DNA"/>
</dbReference>
<name>A0A662Z3L2_9STAP</name>
<dbReference type="PANTHER" id="PTHR39321">
    <property type="entry name" value="NICOTINATE-NUCLEOTIDE ADENYLYLTRANSFERASE-RELATED"/>
    <property type="match status" value="1"/>
</dbReference>
<evidence type="ECO:0000256" key="8">
    <source>
        <dbReference type="ARBA" id="ARBA00023027"/>
    </source>
</evidence>
<keyword evidence="3 10" id="KW-0662">Pyridine nucleotide biosynthesis</keyword>
<accession>A0A662Z3L2</accession>
<reference evidence="12 13" key="1">
    <citation type="submission" date="2016-10" db="EMBL/GenBank/DDBJ databases">
        <authorList>
            <person name="Varghese N."/>
            <person name="Submissions S."/>
        </authorList>
    </citation>
    <scope>NUCLEOTIDE SEQUENCE [LARGE SCALE GENOMIC DNA]</scope>
    <source>
        <strain evidence="12 13">IBRC-M10081</strain>
    </source>
</reference>
<keyword evidence="6 10" id="KW-0547">Nucleotide-binding</keyword>
<proteinExistence type="inferred from homology"/>
<comment type="similarity">
    <text evidence="10">Belongs to the NadD family.</text>
</comment>
<evidence type="ECO:0000256" key="2">
    <source>
        <dbReference type="ARBA" id="ARBA00005019"/>
    </source>
</evidence>
<dbReference type="InterPro" id="IPR014729">
    <property type="entry name" value="Rossmann-like_a/b/a_fold"/>
</dbReference>
<comment type="pathway">
    <text evidence="2 10">Cofactor biosynthesis; NAD(+) biosynthesis; deamido-NAD(+) from nicotinate D-ribonucleotide: step 1/1.</text>
</comment>
<evidence type="ECO:0000313" key="13">
    <source>
        <dbReference type="Proteomes" id="UP000243605"/>
    </source>
</evidence>
<dbReference type="SUPFAM" id="SSF52374">
    <property type="entry name" value="Nucleotidylyl transferase"/>
    <property type="match status" value="1"/>
</dbReference>
<evidence type="ECO:0000256" key="5">
    <source>
        <dbReference type="ARBA" id="ARBA00022695"/>
    </source>
</evidence>
<dbReference type="InterPro" id="IPR004821">
    <property type="entry name" value="Cyt_trans-like"/>
</dbReference>
<evidence type="ECO:0000256" key="6">
    <source>
        <dbReference type="ARBA" id="ARBA00022741"/>
    </source>
</evidence>
<protein>
    <recommendedName>
        <fullName evidence="10">Probable nicotinate-nucleotide adenylyltransferase</fullName>
        <ecNumber evidence="10">2.7.7.18</ecNumber>
    </recommendedName>
    <alternativeName>
        <fullName evidence="10">Deamido-NAD(+) diphosphorylase</fullName>
    </alternativeName>
    <alternativeName>
        <fullName evidence="10">Deamido-NAD(+) pyrophosphorylase</fullName>
    </alternativeName>
    <alternativeName>
        <fullName evidence="10">Nicotinate mononucleotide adenylyltransferase</fullName>
        <shortName evidence="10">NaMN adenylyltransferase</shortName>
    </alternativeName>
</protein>
<evidence type="ECO:0000256" key="10">
    <source>
        <dbReference type="HAMAP-Rule" id="MF_00244"/>
    </source>
</evidence>
<evidence type="ECO:0000256" key="4">
    <source>
        <dbReference type="ARBA" id="ARBA00022679"/>
    </source>
</evidence>
<dbReference type="NCBIfam" id="TIGR00125">
    <property type="entry name" value="cyt_tran_rel"/>
    <property type="match status" value="1"/>
</dbReference>
<evidence type="ECO:0000256" key="3">
    <source>
        <dbReference type="ARBA" id="ARBA00022642"/>
    </source>
</evidence>
<dbReference type="PANTHER" id="PTHR39321:SF3">
    <property type="entry name" value="PHOSPHOPANTETHEINE ADENYLYLTRANSFERASE"/>
    <property type="match status" value="1"/>
</dbReference>
<keyword evidence="4 10" id="KW-0808">Transferase</keyword>
<keyword evidence="7 10" id="KW-0067">ATP-binding</keyword>
<dbReference type="HAMAP" id="MF_00244">
    <property type="entry name" value="NaMN_adenylyltr"/>
    <property type="match status" value="1"/>
</dbReference>
<evidence type="ECO:0000313" key="12">
    <source>
        <dbReference type="EMBL" id="SEV85391.1"/>
    </source>
</evidence>
<gene>
    <name evidence="10" type="primary">nadD</name>
    <name evidence="12" type="ORF">SAMN05192557_0499</name>
</gene>
<dbReference type="Proteomes" id="UP000243605">
    <property type="component" value="Unassembled WGS sequence"/>
</dbReference>
<keyword evidence="8 10" id="KW-0520">NAD</keyword>
<dbReference type="Gene3D" id="3.40.50.620">
    <property type="entry name" value="HUPs"/>
    <property type="match status" value="1"/>
</dbReference>
<dbReference type="InterPro" id="IPR005248">
    <property type="entry name" value="NadD/NMNAT"/>
</dbReference>
<sequence length="183" mass="21038">MKIGIFGGTFDPIHVGHVNVVEEVKFALGLDKIIVVPAFLSPHKTSSTLGADARMKCVSLAVEAYDDVEVTDFEISQGKSIYSYNTLQYFNELYPDDEIIFIIGTDQYENFDKWYKSKDILEIYKVVVVSRNHEDITIQSPFEKVEIPIFDVSSTLIRERMVNNEPFQHLVPHAVYQYLKENH</sequence>
<comment type="function">
    <text evidence="1 10">Catalyzes the reversible adenylation of nicotinate mononucleotide (NaMN) to nicotinic acid adenine dinucleotide (NaAD).</text>
</comment>
<keyword evidence="13" id="KW-1185">Reference proteome</keyword>
<dbReference type="GO" id="GO:0009435">
    <property type="term" value="P:NAD+ biosynthetic process"/>
    <property type="evidence" value="ECO:0007669"/>
    <property type="project" value="UniProtKB-UniRule"/>
</dbReference>
<dbReference type="UniPathway" id="UPA00253">
    <property type="reaction ID" value="UER00332"/>
</dbReference>
<dbReference type="RefSeq" id="WP_091473575.1">
    <property type="nucleotide sequence ID" value="NZ_FOIT01000001.1"/>
</dbReference>
<dbReference type="GO" id="GO:0004515">
    <property type="term" value="F:nicotinate-nucleotide adenylyltransferase activity"/>
    <property type="evidence" value="ECO:0007669"/>
    <property type="project" value="UniProtKB-UniRule"/>
</dbReference>
<dbReference type="NCBIfam" id="TIGR00482">
    <property type="entry name" value="nicotinate (nicotinamide) nucleotide adenylyltransferase"/>
    <property type="match status" value="1"/>
</dbReference>
<feature type="domain" description="Cytidyltransferase-like" evidence="11">
    <location>
        <begin position="5"/>
        <end position="160"/>
    </location>
</feature>
<evidence type="ECO:0000256" key="9">
    <source>
        <dbReference type="ARBA" id="ARBA00048721"/>
    </source>
</evidence>
<evidence type="ECO:0000259" key="11">
    <source>
        <dbReference type="Pfam" id="PF01467"/>
    </source>
</evidence>
<dbReference type="AlphaFoldDB" id="A0A662Z3L2"/>
<dbReference type="GO" id="GO:0005524">
    <property type="term" value="F:ATP binding"/>
    <property type="evidence" value="ECO:0007669"/>
    <property type="project" value="UniProtKB-KW"/>
</dbReference>
<evidence type="ECO:0000256" key="7">
    <source>
        <dbReference type="ARBA" id="ARBA00022840"/>
    </source>
</evidence>
<dbReference type="Pfam" id="PF01467">
    <property type="entry name" value="CTP_transf_like"/>
    <property type="match status" value="1"/>
</dbReference>
<keyword evidence="5 10" id="KW-0548">Nucleotidyltransferase</keyword>
<dbReference type="OrthoDB" id="5295945at2"/>
<evidence type="ECO:0000256" key="1">
    <source>
        <dbReference type="ARBA" id="ARBA00002324"/>
    </source>
</evidence>
<dbReference type="CDD" id="cd02165">
    <property type="entry name" value="NMNAT"/>
    <property type="match status" value="1"/>
</dbReference>
<dbReference type="EC" id="2.7.7.18" evidence="10"/>